<feature type="region of interest" description="Disordered" evidence="9">
    <location>
        <begin position="1"/>
        <end position="22"/>
    </location>
</feature>
<dbReference type="GO" id="GO:0008792">
    <property type="term" value="F:arginine decarboxylase activity"/>
    <property type="evidence" value="ECO:0007669"/>
    <property type="project" value="UniProtKB-EC"/>
</dbReference>
<organism evidence="10 11">
    <name type="scientific">Nocardia goodfellowii</name>
    <dbReference type="NCBI Taxonomy" id="882446"/>
    <lineage>
        <taxon>Bacteria</taxon>
        <taxon>Bacillati</taxon>
        <taxon>Actinomycetota</taxon>
        <taxon>Actinomycetes</taxon>
        <taxon>Mycobacteriales</taxon>
        <taxon>Nocardiaceae</taxon>
        <taxon>Nocardia</taxon>
    </lineage>
</organism>
<sequence>MASAGLAGEAPARAEERAGSEKLTIEVGPARGTGSTAKAAFNSALSALGVSGANLIRLSSVIPPHASVQRVARVDKQIPWGDKLYCVYAVEYASDPGSRAAAGVGWVLRDDDSGAGFFVEHVAETAEAVEELIRSSLRDMVHGRPERFGPVQLCTSEVRSDGTPTCALVLAAYDSASWQHGGE</sequence>
<keyword evidence="11" id="KW-1185">Reference proteome</keyword>
<evidence type="ECO:0000256" key="6">
    <source>
        <dbReference type="ARBA" id="ARBA00023239"/>
    </source>
</evidence>
<dbReference type="EC" id="4.1.1.19" evidence="3"/>
<evidence type="ECO:0000256" key="9">
    <source>
        <dbReference type="SAM" id="MobiDB-lite"/>
    </source>
</evidence>
<evidence type="ECO:0000256" key="7">
    <source>
        <dbReference type="ARBA" id="ARBA00023317"/>
    </source>
</evidence>
<evidence type="ECO:0000313" key="10">
    <source>
        <dbReference type="EMBL" id="MBP2193105.1"/>
    </source>
</evidence>
<evidence type="ECO:0000256" key="2">
    <source>
        <dbReference type="ARBA" id="ARBA00008611"/>
    </source>
</evidence>
<keyword evidence="6 10" id="KW-0456">Lyase</keyword>
<dbReference type="Gene3D" id="3.50.20.10">
    <property type="entry name" value="Pyruvoyl-Dependent Histidine Decarboxylase, subunit B"/>
    <property type="match status" value="1"/>
</dbReference>
<comment type="caution">
    <text evidence="10">The sequence shown here is derived from an EMBL/GenBank/DDBJ whole genome shotgun (WGS) entry which is preliminary data.</text>
</comment>
<accession>A0ABS4QN24</accession>
<name>A0ABS4QN24_9NOCA</name>
<comment type="cofactor">
    <cofactor evidence="1">
        <name>pyruvate</name>
        <dbReference type="ChEBI" id="CHEBI:15361"/>
    </cofactor>
</comment>
<dbReference type="PANTHER" id="PTHR40438:SF1">
    <property type="entry name" value="PYRUVOYL-DEPENDENT ARGININE DECARBOXYLASE"/>
    <property type="match status" value="1"/>
</dbReference>
<dbReference type="EMBL" id="JAGGMR010000001">
    <property type="protein sequence ID" value="MBP2193105.1"/>
    <property type="molecule type" value="Genomic_DNA"/>
</dbReference>
<dbReference type="Pfam" id="PF01862">
    <property type="entry name" value="PvlArgDC"/>
    <property type="match status" value="1"/>
</dbReference>
<comment type="similarity">
    <text evidence="2">Belongs to the pyruvoyl-dependent arginine decarboxylase family.</text>
</comment>
<dbReference type="RefSeq" id="WP_245366186.1">
    <property type="nucleotide sequence ID" value="NZ_JAGGMR010000001.1"/>
</dbReference>
<feature type="compositionally biased region" description="Low complexity" evidence="9">
    <location>
        <begin position="1"/>
        <end position="11"/>
    </location>
</feature>
<evidence type="ECO:0000256" key="5">
    <source>
        <dbReference type="ARBA" id="ARBA00022793"/>
    </source>
</evidence>
<comment type="catalytic activity">
    <reaction evidence="8">
        <text>L-arginine + H(+) = agmatine + CO2</text>
        <dbReference type="Rhea" id="RHEA:17641"/>
        <dbReference type="ChEBI" id="CHEBI:15378"/>
        <dbReference type="ChEBI" id="CHEBI:16526"/>
        <dbReference type="ChEBI" id="CHEBI:32682"/>
        <dbReference type="ChEBI" id="CHEBI:58145"/>
        <dbReference type="EC" id="4.1.1.19"/>
    </reaction>
</comment>
<keyword evidence="7" id="KW-0670">Pyruvate</keyword>
<dbReference type="SFLD" id="SFLDG01170">
    <property type="entry name" value="Pyruvoyl-dependent_arginine_de"/>
    <property type="match status" value="1"/>
</dbReference>
<dbReference type="InterPro" id="IPR016105">
    <property type="entry name" value="Pyr-dep_his/arg-deCO2ase_sand"/>
</dbReference>
<dbReference type="PANTHER" id="PTHR40438">
    <property type="entry name" value="PYRUVOYL-DEPENDENT ARGININE DECARBOXYLASE"/>
    <property type="match status" value="1"/>
</dbReference>
<evidence type="ECO:0000256" key="3">
    <source>
        <dbReference type="ARBA" id="ARBA00012426"/>
    </source>
</evidence>
<evidence type="ECO:0000256" key="1">
    <source>
        <dbReference type="ARBA" id="ARBA00001928"/>
    </source>
</evidence>
<feature type="compositionally biased region" description="Basic and acidic residues" evidence="9">
    <location>
        <begin position="12"/>
        <end position="22"/>
    </location>
</feature>
<evidence type="ECO:0000313" key="11">
    <source>
        <dbReference type="Proteomes" id="UP001519325"/>
    </source>
</evidence>
<dbReference type="InterPro" id="IPR016104">
    <property type="entry name" value="Pyr-dep_his/arg-deCO2ase"/>
</dbReference>
<dbReference type="Proteomes" id="UP001519325">
    <property type="component" value="Unassembled WGS sequence"/>
</dbReference>
<dbReference type="SUPFAM" id="SSF56271">
    <property type="entry name" value="Pyruvoyl-dependent histidine and arginine decarboxylases"/>
    <property type="match status" value="1"/>
</dbReference>
<gene>
    <name evidence="10" type="ORF">BJ987_006006</name>
</gene>
<dbReference type="InterPro" id="IPR002724">
    <property type="entry name" value="Pyruvoyl-dep_arg_deCO2ase"/>
</dbReference>
<evidence type="ECO:0000256" key="8">
    <source>
        <dbReference type="ARBA" id="ARBA00049309"/>
    </source>
</evidence>
<reference evidence="10 11" key="1">
    <citation type="submission" date="2021-03" db="EMBL/GenBank/DDBJ databases">
        <title>Sequencing the genomes of 1000 actinobacteria strains.</title>
        <authorList>
            <person name="Klenk H.-P."/>
        </authorList>
    </citation>
    <scope>NUCLEOTIDE SEQUENCE [LARGE SCALE GENOMIC DNA]</scope>
    <source>
        <strain evidence="10 11">DSM 45516</strain>
    </source>
</reference>
<evidence type="ECO:0000256" key="4">
    <source>
        <dbReference type="ARBA" id="ARBA00014727"/>
    </source>
</evidence>
<proteinExistence type="inferred from homology"/>
<protein>
    <recommendedName>
        <fullName evidence="4">Pyruvoyl-dependent arginine decarboxylase AaxB</fullName>
        <ecNumber evidence="3">4.1.1.19</ecNumber>
    </recommendedName>
</protein>
<keyword evidence="5" id="KW-0210">Decarboxylase</keyword>
<dbReference type="SFLD" id="SFLDS00055">
    <property type="entry name" value="Pyruvoyl-Dependent_Histidine/A"/>
    <property type="match status" value="1"/>
</dbReference>